<dbReference type="RefSeq" id="WP_345317839.1">
    <property type="nucleotide sequence ID" value="NZ_BAABLF010000030.1"/>
</dbReference>
<feature type="domain" description="Major facilitator superfamily (MFS) profile" evidence="5">
    <location>
        <begin position="12"/>
        <end position="380"/>
    </location>
</feature>
<organism evidence="6 7">
    <name type="scientific">Ferrimonas gelatinilytica</name>
    <dbReference type="NCBI Taxonomy" id="1255257"/>
    <lineage>
        <taxon>Bacteria</taxon>
        <taxon>Pseudomonadati</taxon>
        <taxon>Pseudomonadota</taxon>
        <taxon>Gammaproteobacteria</taxon>
        <taxon>Alteromonadales</taxon>
        <taxon>Ferrimonadaceae</taxon>
        <taxon>Ferrimonas</taxon>
    </lineage>
</organism>
<evidence type="ECO:0000256" key="4">
    <source>
        <dbReference type="SAM" id="Phobius"/>
    </source>
</evidence>
<comment type="caution">
    <text evidence="6">The sequence shown here is derived from an EMBL/GenBank/DDBJ whole genome shotgun (WGS) entry which is preliminary data.</text>
</comment>
<dbReference type="EMBL" id="BAABLF010000030">
    <property type="protein sequence ID" value="GAA5194760.1"/>
    <property type="molecule type" value="Genomic_DNA"/>
</dbReference>
<feature type="transmembrane region" description="Helical" evidence="4">
    <location>
        <begin position="268"/>
        <end position="288"/>
    </location>
</feature>
<keyword evidence="7" id="KW-1185">Reference proteome</keyword>
<feature type="transmembrane region" description="Helical" evidence="4">
    <location>
        <begin position="208"/>
        <end position="231"/>
    </location>
</feature>
<evidence type="ECO:0000259" key="5">
    <source>
        <dbReference type="PROSITE" id="PS50850"/>
    </source>
</evidence>
<keyword evidence="2 4" id="KW-1133">Transmembrane helix</keyword>
<evidence type="ECO:0000256" key="1">
    <source>
        <dbReference type="ARBA" id="ARBA00022692"/>
    </source>
</evidence>
<feature type="transmembrane region" description="Helical" evidence="4">
    <location>
        <begin position="12"/>
        <end position="35"/>
    </location>
</feature>
<feature type="transmembrane region" description="Helical" evidence="4">
    <location>
        <begin position="78"/>
        <end position="97"/>
    </location>
</feature>
<feature type="transmembrane region" description="Helical" evidence="4">
    <location>
        <begin position="47"/>
        <end position="66"/>
    </location>
</feature>
<evidence type="ECO:0000256" key="3">
    <source>
        <dbReference type="ARBA" id="ARBA00023136"/>
    </source>
</evidence>
<evidence type="ECO:0000256" key="2">
    <source>
        <dbReference type="ARBA" id="ARBA00022989"/>
    </source>
</evidence>
<gene>
    <name evidence="6" type="ORF">GCM10025772_28430</name>
</gene>
<dbReference type="SUPFAM" id="SSF103473">
    <property type="entry name" value="MFS general substrate transporter"/>
    <property type="match status" value="1"/>
</dbReference>
<name>A0ABP9SGT5_9GAMM</name>
<dbReference type="InterPro" id="IPR036259">
    <property type="entry name" value="MFS_trans_sf"/>
</dbReference>
<sequence length="392" mass="41076">MQHAAVPVPRDRLIVPVLGLFLFAIAAGFLMSLLPLSLSGRGLSAELAAWLASAFYAGLLLGAMRIEPVVRVLGHRRALVAFLSLLAMTVVAMSLWSSAALWLGARLVAGAATAGIFVVVESWLLLVDDERQRARRLALYMTALYGGNALGQILITPVGVAGSLPFALVGLLLVLALLPPLLVRRGAPRLQVHHRLGLRAVKRLSRPAVLGCWVSGLLLGPLYGLLPLYLIQRPELAGQSGPMMALLIVGGMGVQPIAGALSARYSRTLLLALFNLMGMLGILVLLLAESVVGIGMALVLVGAAAFALYPVAIAQACQGQANSRIVSITELMLLCYSLGSVVGPLLAQWSTGSLTQLPLYLGIVFSATSIYMLVQAAAGTESAVMEPPAGLD</sequence>
<dbReference type="PANTHER" id="PTHR23521:SF2">
    <property type="entry name" value="TRANSPORTER MFS SUPERFAMILY"/>
    <property type="match status" value="1"/>
</dbReference>
<proteinExistence type="predicted"/>
<dbReference type="PANTHER" id="PTHR23521">
    <property type="entry name" value="TRANSPORTER MFS SUPERFAMILY"/>
    <property type="match status" value="1"/>
</dbReference>
<evidence type="ECO:0000313" key="6">
    <source>
        <dbReference type="EMBL" id="GAA5194760.1"/>
    </source>
</evidence>
<feature type="transmembrane region" description="Helical" evidence="4">
    <location>
        <begin position="103"/>
        <end position="126"/>
    </location>
</feature>
<reference evidence="7" key="1">
    <citation type="journal article" date="2019" name="Int. J. Syst. Evol. Microbiol.">
        <title>The Global Catalogue of Microorganisms (GCM) 10K type strain sequencing project: providing services to taxonomists for standard genome sequencing and annotation.</title>
        <authorList>
            <consortium name="The Broad Institute Genomics Platform"/>
            <consortium name="The Broad Institute Genome Sequencing Center for Infectious Disease"/>
            <person name="Wu L."/>
            <person name="Ma J."/>
        </authorList>
    </citation>
    <scope>NUCLEOTIDE SEQUENCE [LARGE SCALE GENOMIC DNA]</scope>
    <source>
        <strain evidence="7">JCM 18720</strain>
    </source>
</reference>
<feature type="transmembrane region" description="Helical" evidence="4">
    <location>
        <begin position="243"/>
        <end position="261"/>
    </location>
</feature>
<accession>A0ABP9SGT5</accession>
<feature type="transmembrane region" description="Helical" evidence="4">
    <location>
        <begin position="138"/>
        <end position="160"/>
    </location>
</feature>
<feature type="transmembrane region" description="Helical" evidence="4">
    <location>
        <begin position="325"/>
        <end position="347"/>
    </location>
</feature>
<feature type="transmembrane region" description="Helical" evidence="4">
    <location>
        <begin position="294"/>
        <end position="313"/>
    </location>
</feature>
<dbReference type="InterPro" id="IPR020846">
    <property type="entry name" value="MFS_dom"/>
</dbReference>
<keyword evidence="1 4" id="KW-0812">Transmembrane</keyword>
<feature type="transmembrane region" description="Helical" evidence="4">
    <location>
        <begin position="359"/>
        <end position="378"/>
    </location>
</feature>
<dbReference type="Proteomes" id="UP001501600">
    <property type="component" value="Unassembled WGS sequence"/>
</dbReference>
<dbReference type="PROSITE" id="PS50850">
    <property type="entry name" value="MFS"/>
    <property type="match status" value="1"/>
</dbReference>
<dbReference type="InterPro" id="IPR011701">
    <property type="entry name" value="MFS"/>
</dbReference>
<feature type="transmembrane region" description="Helical" evidence="4">
    <location>
        <begin position="166"/>
        <end position="187"/>
    </location>
</feature>
<dbReference type="Pfam" id="PF07690">
    <property type="entry name" value="MFS_1"/>
    <property type="match status" value="1"/>
</dbReference>
<dbReference type="Gene3D" id="1.20.1250.20">
    <property type="entry name" value="MFS general substrate transporter like domains"/>
    <property type="match status" value="1"/>
</dbReference>
<evidence type="ECO:0000313" key="7">
    <source>
        <dbReference type="Proteomes" id="UP001501600"/>
    </source>
</evidence>
<protein>
    <submittedName>
        <fullName evidence="6">MFS transporter</fullName>
    </submittedName>
</protein>
<keyword evidence="3 4" id="KW-0472">Membrane</keyword>